<proteinExistence type="predicted"/>
<dbReference type="GO" id="GO:0004601">
    <property type="term" value="F:peroxidase activity"/>
    <property type="evidence" value="ECO:0007669"/>
    <property type="project" value="UniProtKB-KW"/>
</dbReference>
<reference evidence="5" key="1">
    <citation type="submission" date="2020-10" db="EMBL/GenBank/DDBJ databases">
        <title>Ca. Dormibacterota MAGs.</title>
        <authorList>
            <person name="Montgomery K."/>
        </authorList>
    </citation>
    <scope>NUCLEOTIDE SEQUENCE [LARGE SCALE GENOMIC DNA]</scope>
    <source>
        <strain evidence="5">SC8812_S17_10</strain>
    </source>
</reference>
<dbReference type="EMBL" id="JAEKNR010000049">
    <property type="protein sequence ID" value="MBJ7597256.1"/>
    <property type="molecule type" value="Genomic_DNA"/>
</dbReference>
<keyword evidence="1" id="KW-0575">Peroxidase</keyword>
<dbReference type="PANTHER" id="PTHR43110:SF1">
    <property type="entry name" value="THIOL PEROXIDASE"/>
    <property type="match status" value="1"/>
</dbReference>
<dbReference type="PANTHER" id="PTHR43110">
    <property type="entry name" value="THIOL PEROXIDASE"/>
    <property type="match status" value="1"/>
</dbReference>
<accession>A0A934K6E9</accession>
<keyword evidence="1" id="KW-0560">Oxidoreductase</keyword>
<dbReference type="Proteomes" id="UP000612893">
    <property type="component" value="Unassembled WGS sequence"/>
</dbReference>
<evidence type="ECO:0000256" key="1">
    <source>
        <dbReference type="ARBA" id="ARBA00022559"/>
    </source>
</evidence>
<organism evidence="5 6">
    <name type="scientific">Candidatus Nephthysia bennettiae</name>
    <dbReference type="NCBI Taxonomy" id="3127016"/>
    <lineage>
        <taxon>Bacteria</taxon>
        <taxon>Bacillati</taxon>
        <taxon>Candidatus Dormiibacterota</taxon>
        <taxon>Candidatus Dormibacteria</taxon>
        <taxon>Candidatus Dormibacterales</taxon>
        <taxon>Candidatus Dormibacteraceae</taxon>
        <taxon>Candidatus Nephthysia</taxon>
    </lineage>
</organism>
<dbReference type="Gene3D" id="3.40.30.10">
    <property type="entry name" value="Glutaredoxin"/>
    <property type="match status" value="1"/>
</dbReference>
<keyword evidence="2" id="KW-0049">Antioxidant</keyword>
<evidence type="ECO:0000256" key="3">
    <source>
        <dbReference type="ARBA" id="ARBA00023284"/>
    </source>
</evidence>
<gene>
    <name evidence="5" type="ORF">JF922_04105</name>
</gene>
<dbReference type="InterPro" id="IPR036249">
    <property type="entry name" value="Thioredoxin-like_sf"/>
</dbReference>
<sequence length="89" mass="10023">MDTVFSHHAFAEQLGGLPYELLADFERKMVEAYGVRREDVAGYSGMPMRSVFIVDSEGMIRWTWVRQQGQPLPDYDAVVAAAKEVDGRA</sequence>
<dbReference type="CDD" id="cd02971">
    <property type="entry name" value="PRX_family"/>
    <property type="match status" value="1"/>
</dbReference>
<feature type="domain" description="Alkyl hydroperoxide reductase subunit C/ Thiol specific antioxidant" evidence="4">
    <location>
        <begin position="1"/>
        <end position="62"/>
    </location>
</feature>
<evidence type="ECO:0000313" key="6">
    <source>
        <dbReference type="Proteomes" id="UP000612893"/>
    </source>
</evidence>
<name>A0A934K6E9_9BACT</name>
<dbReference type="InterPro" id="IPR050455">
    <property type="entry name" value="Tpx_Peroxidase_subfamily"/>
</dbReference>
<keyword evidence="6" id="KW-1185">Reference proteome</keyword>
<protein>
    <submittedName>
        <fullName evidence="5">Redoxin domain-containing protein</fullName>
    </submittedName>
</protein>
<evidence type="ECO:0000259" key="4">
    <source>
        <dbReference type="Pfam" id="PF00578"/>
    </source>
</evidence>
<evidence type="ECO:0000313" key="5">
    <source>
        <dbReference type="EMBL" id="MBJ7597256.1"/>
    </source>
</evidence>
<dbReference type="InterPro" id="IPR000866">
    <property type="entry name" value="AhpC/TSA"/>
</dbReference>
<dbReference type="Pfam" id="PF00578">
    <property type="entry name" value="AhpC-TSA"/>
    <property type="match status" value="1"/>
</dbReference>
<evidence type="ECO:0000256" key="2">
    <source>
        <dbReference type="ARBA" id="ARBA00022862"/>
    </source>
</evidence>
<keyword evidence="3" id="KW-0676">Redox-active center</keyword>
<dbReference type="SUPFAM" id="SSF52833">
    <property type="entry name" value="Thioredoxin-like"/>
    <property type="match status" value="1"/>
</dbReference>
<comment type="caution">
    <text evidence="5">The sequence shown here is derived from an EMBL/GenBank/DDBJ whole genome shotgun (WGS) entry which is preliminary data.</text>
</comment>
<dbReference type="AlphaFoldDB" id="A0A934K6E9"/>